<feature type="compositionally biased region" description="Polar residues" evidence="1">
    <location>
        <begin position="83"/>
        <end position="97"/>
    </location>
</feature>
<feature type="region of interest" description="Disordered" evidence="1">
    <location>
        <begin position="80"/>
        <end position="102"/>
    </location>
</feature>
<evidence type="ECO:0000313" key="2">
    <source>
        <dbReference type="EMBL" id="KAK4024688.1"/>
    </source>
</evidence>
<reference evidence="2 3" key="1">
    <citation type="journal article" date="2023" name="Nucleic Acids Res.">
        <title>The hologenome of Daphnia magna reveals possible DNA methylation and microbiome-mediated evolution of the host genome.</title>
        <authorList>
            <person name="Chaturvedi A."/>
            <person name="Li X."/>
            <person name="Dhandapani V."/>
            <person name="Marshall H."/>
            <person name="Kissane S."/>
            <person name="Cuenca-Cambronero M."/>
            <person name="Asole G."/>
            <person name="Calvet F."/>
            <person name="Ruiz-Romero M."/>
            <person name="Marangio P."/>
            <person name="Guigo R."/>
            <person name="Rago D."/>
            <person name="Mirbahai L."/>
            <person name="Eastwood N."/>
            <person name="Colbourne J.K."/>
            <person name="Zhou J."/>
            <person name="Mallon E."/>
            <person name="Orsini L."/>
        </authorList>
    </citation>
    <scope>NUCLEOTIDE SEQUENCE [LARGE SCALE GENOMIC DNA]</scope>
    <source>
        <strain evidence="2">LRV0_1</strain>
    </source>
</reference>
<organism evidence="2 3">
    <name type="scientific">Daphnia magna</name>
    <dbReference type="NCBI Taxonomy" id="35525"/>
    <lineage>
        <taxon>Eukaryota</taxon>
        <taxon>Metazoa</taxon>
        <taxon>Ecdysozoa</taxon>
        <taxon>Arthropoda</taxon>
        <taxon>Crustacea</taxon>
        <taxon>Branchiopoda</taxon>
        <taxon>Diplostraca</taxon>
        <taxon>Cladocera</taxon>
        <taxon>Anomopoda</taxon>
        <taxon>Daphniidae</taxon>
        <taxon>Daphnia</taxon>
    </lineage>
</organism>
<gene>
    <name evidence="2" type="ORF">OUZ56_010110</name>
</gene>
<evidence type="ECO:0000313" key="3">
    <source>
        <dbReference type="Proteomes" id="UP001234178"/>
    </source>
</evidence>
<proteinExistence type="predicted"/>
<name>A0ABR0AI86_9CRUS</name>
<sequence length="150" mass="17063">MADKRRNRRQNQEKMSYFTFMLGNETTEESSATDSEIDIPVNQPLADADGMSSLPHTRNYPTLEEATVIDVDVQIFAEDYSDETSQIESDVETPTTEESNDEDAVLHNELPGEESLMSKLATWKIVNHIEFSVCDQLLKILNPYHLSFLC</sequence>
<evidence type="ECO:0000256" key="1">
    <source>
        <dbReference type="SAM" id="MobiDB-lite"/>
    </source>
</evidence>
<dbReference type="Proteomes" id="UP001234178">
    <property type="component" value="Unassembled WGS sequence"/>
</dbReference>
<protein>
    <submittedName>
        <fullName evidence="2">Uncharacterized protein</fullName>
    </submittedName>
</protein>
<accession>A0ABR0AI86</accession>
<comment type="caution">
    <text evidence="2">The sequence shown here is derived from an EMBL/GenBank/DDBJ whole genome shotgun (WGS) entry which is preliminary data.</text>
</comment>
<keyword evidence="3" id="KW-1185">Reference proteome</keyword>
<dbReference type="EMBL" id="JAOYFB010000037">
    <property type="protein sequence ID" value="KAK4024688.1"/>
    <property type="molecule type" value="Genomic_DNA"/>
</dbReference>